<feature type="domain" description="Ferric oxidoreductase" evidence="11">
    <location>
        <begin position="294"/>
        <end position="412"/>
    </location>
</feature>
<keyword evidence="4 9" id="KW-1133">Transmembrane helix</keyword>
<evidence type="ECO:0000256" key="4">
    <source>
        <dbReference type="ARBA" id="ARBA00022989"/>
    </source>
</evidence>
<dbReference type="InterPro" id="IPR039261">
    <property type="entry name" value="FNR_nucleotide-bd"/>
</dbReference>
<keyword evidence="14" id="KW-1185">Reference proteome</keyword>
<evidence type="ECO:0000256" key="5">
    <source>
        <dbReference type="ARBA" id="ARBA00023002"/>
    </source>
</evidence>
<organism evidence="13 14">
    <name type="scientific">Knufia obscura</name>
    <dbReference type="NCBI Taxonomy" id="1635080"/>
    <lineage>
        <taxon>Eukaryota</taxon>
        <taxon>Fungi</taxon>
        <taxon>Dikarya</taxon>
        <taxon>Ascomycota</taxon>
        <taxon>Pezizomycotina</taxon>
        <taxon>Eurotiomycetes</taxon>
        <taxon>Chaetothyriomycetidae</taxon>
        <taxon>Chaetothyriales</taxon>
        <taxon>Trichomeriaceae</taxon>
        <taxon>Knufia</taxon>
    </lineage>
</organism>
<dbReference type="SFLD" id="SFLDS00052">
    <property type="entry name" value="Ferric_Reductase_Domain"/>
    <property type="match status" value="1"/>
</dbReference>
<dbReference type="CDD" id="cd06186">
    <property type="entry name" value="NOX_Duox_like_FAD_NADP"/>
    <property type="match status" value="1"/>
</dbReference>
<comment type="caution">
    <text evidence="13">The sequence shown here is derived from an EMBL/GenBank/DDBJ whole genome shotgun (WGS) entry which is preliminary data.</text>
</comment>
<dbReference type="PANTHER" id="PTHR32361">
    <property type="entry name" value="FERRIC/CUPRIC REDUCTASE TRANSMEMBRANE COMPONENT"/>
    <property type="match status" value="1"/>
</dbReference>
<feature type="compositionally biased region" description="Low complexity" evidence="8">
    <location>
        <begin position="528"/>
        <end position="539"/>
    </location>
</feature>
<evidence type="ECO:0000256" key="9">
    <source>
        <dbReference type="SAM" id="Phobius"/>
    </source>
</evidence>
<dbReference type="PANTHER" id="PTHR32361:SF9">
    <property type="entry name" value="FERRIC REDUCTASE TRANSMEMBRANE COMPONENT 3-RELATED"/>
    <property type="match status" value="1"/>
</dbReference>
<keyword evidence="3 9" id="KW-0812">Transmembrane</keyword>
<keyword evidence="10" id="KW-0732">Signal</keyword>
<dbReference type="SUPFAM" id="SSF52343">
    <property type="entry name" value="Ferredoxin reductase-like, C-terminal NADP-linked domain"/>
    <property type="match status" value="1"/>
</dbReference>
<keyword evidence="7 9" id="KW-0472">Membrane</keyword>
<feature type="signal peptide" evidence="10">
    <location>
        <begin position="1"/>
        <end position="20"/>
    </location>
</feature>
<proteinExistence type="predicted"/>
<dbReference type="InterPro" id="IPR013121">
    <property type="entry name" value="Fe_red_NAD-bd_6"/>
</dbReference>
<evidence type="ECO:0000313" key="14">
    <source>
        <dbReference type="Proteomes" id="UP001334248"/>
    </source>
</evidence>
<comment type="subcellular location">
    <subcellularLocation>
        <location evidence="1">Membrane</location>
        <topology evidence="1">Multi-pass membrane protein</topology>
    </subcellularLocation>
</comment>
<protein>
    <recommendedName>
        <fullName evidence="15">FAD-binding FR-type domain-containing protein</fullName>
    </recommendedName>
</protein>
<feature type="chain" id="PRO_5046458926" description="FAD-binding FR-type domain-containing protein" evidence="10">
    <location>
        <begin position="21"/>
        <end position="768"/>
    </location>
</feature>
<feature type="compositionally biased region" description="Polar residues" evidence="8">
    <location>
        <begin position="506"/>
        <end position="523"/>
    </location>
</feature>
<gene>
    <name evidence="13" type="ORF">PMZ80_010137</name>
</gene>
<feature type="region of interest" description="Disordered" evidence="8">
    <location>
        <begin position="506"/>
        <end position="539"/>
    </location>
</feature>
<feature type="transmembrane region" description="Helical" evidence="9">
    <location>
        <begin position="398"/>
        <end position="418"/>
    </location>
</feature>
<evidence type="ECO:0000256" key="7">
    <source>
        <dbReference type="ARBA" id="ARBA00023136"/>
    </source>
</evidence>
<feature type="domain" description="Ferric reductase NAD binding" evidence="12">
    <location>
        <begin position="595"/>
        <end position="749"/>
    </location>
</feature>
<evidence type="ECO:0000256" key="1">
    <source>
        <dbReference type="ARBA" id="ARBA00004141"/>
    </source>
</evidence>
<evidence type="ECO:0000256" key="2">
    <source>
        <dbReference type="ARBA" id="ARBA00022448"/>
    </source>
</evidence>
<dbReference type="Gene3D" id="3.40.50.80">
    <property type="entry name" value="Nucleotide-binding domain of ferredoxin-NADP reductase (FNR) module"/>
    <property type="match status" value="1"/>
</dbReference>
<keyword evidence="6" id="KW-0406">Ion transport</keyword>
<dbReference type="Pfam" id="PF01794">
    <property type="entry name" value="Ferric_reduct"/>
    <property type="match status" value="1"/>
</dbReference>
<dbReference type="SFLD" id="SFLDG01168">
    <property type="entry name" value="Ferric_reductase_subgroup_(FRE"/>
    <property type="match status" value="1"/>
</dbReference>
<feature type="transmembrane region" description="Helical" evidence="9">
    <location>
        <begin position="290"/>
        <end position="310"/>
    </location>
</feature>
<keyword evidence="5" id="KW-0560">Oxidoreductase</keyword>
<sequence>MLQSISFLAVWLSAWHMVAAAKHGTIGYGINMYDPWCCYACYDALAMVYLNCTEFTDSGHNDDGMSTKLLKKRMDMGMESSGTTSEECYASNTPYQQTLSYCIKSQCDAEDVPSEKQNQCFQRLNNIGSDGPSLQQSLPPLSPTEQLAEHAEWLNTTMLVNEAYWNSDRGTIEEFETVERDHVAFSIAIMVVSVAVPLLCGAWQFFTSHFLSEVRGLLFQLQSYVVLPALWSKRHSQPLSYRLGYLPSRAMTIWITLYIGLNVLASSVPFRSVQPNTWFTNRSTEMVAYVGNRAGVLSFANMALAILFSGRNNPLLYFSSWDQTTQIIFHRWSARVAIVQAVIHSIVYTADYCYLKGDNVYYAEAAKPYFWWGIIATTAMGLMMGLSALPLRSYAYEIFLVSHIILAIISLVGSWYHVDLRYTKKWGYEVWLYIAFAFWAFDRLTRFARVVYNTIVQRPVARLELVPGTNVAMMTILLKKPSKAGIESHPFTICGWDDQPFKRSANTSTSDLEASGATTPNQEVKNDAATTTRQARSSTSTDERYYVQCLFRSHAGMTAQIHAKLLANSPLHMPVAFEGFYGGHSTSHYVLKQADIVLCVAGGVGITYASGFARQFARERVLASTSRSQKVVARCQKFVLAWSVREQGLLDHVKRRLLPNLDARDLDDGSMAYKFWVTGQSTAADSAPSSEVTKDETRVGVADGEELVQQQTGRMCVADVVDSVMTPKKRIVVLVCGPGSLSDDVRMEVTKCSRAGYVVHLIEESFSW</sequence>
<feature type="transmembrane region" description="Helical" evidence="9">
    <location>
        <begin position="369"/>
        <end position="391"/>
    </location>
</feature>
<evidence type="ECO:0008006" key="15">
    <source>
        <dbReference type="Google" id="ProtNLM"/>
    </source>
</evidence>
<evidence type="ECO:0000259" key="12">
    <source>
        <dbReference type="Pfam" id="PF08030"/>
    </source>
</evidence>
<reference evidence="13 14" key="1">
    <citation type="journal article" date="2023" name="Res Sq">
        <title>Genomic and morphological characterization of Knufia obscura isolated from the Mars 2020 spacecraft assembly facility.</title>
        <authorList>
            <person name="Chander A.M."/>
            <person name="Teixeira M.M."/>
            <person name="Singh N.K."/>
            <person name="Williams M.P."/>
            <person name="Parker C.W."/>
            <person name="Leo P."/>
            <person name="Stajich J.E."/>
            <person name="Torok T."/>
            <person name="Tighe S."/>
            <person name="Mason C.E."/>
            <person name="Venkateswaran K."/>
        </authorList>
    </citation>
    <scope>NUCLEOTIDE SEQUENCE [LARGE SCALE GENOMIC DNA]</scope>
    <source>
        <strain evidence="13 14">CCFEE 5817</strain>
    </source>
</reference>
<dbReference type="InterPro" id="IPR013130">
    <property type="entry name" value="Fe3_Rdtase_TM_dom"/>
</dbReference>
<evidence type="ECO:0000256" key="3">
    <source>
        <dbReference type="ARBA" id="ARBA00022692"/>
    </source>
</evidence>
<evidence type="ECO:0000256" key="10">
    <source>
        <dbReference type="SAM" id="SignalP"/>
    </source>
</evidence>
<feature type="transmembrane region" description="Helical" evidence="9">
    <location>
        <begin position="183"/>
        <end position="202"/>
    </location>
</feature>
<dbReference type="EMBL" id="JAVHJV010000016">
    <property type="protein sequence ID" value="KAK5937517.1"/>
    <property type="molecule type" value="Genomic_DNA"/>
</dbReference>
<evidence type="ECO:0000313" key="13">
    <source>
        <dbReference type="EMBL" id="KAK5937517.1"/>
    </source>
</evidence>
<evidence type="ECO:0000256" key="8">
    <source>
        <dbReference type="SAM" id="MobiDB-lite"/>
    </source>
</evidence>
<name>A0ABR0RA65_9EURO</name>
<dbReference type="Proteomes" id="UP001334248">
    <property type="component" value="Unassembled WGS sequence"/>
</dbReference>
<feature type="transmembrane region" description="Helical" evidence="9">
    <location>
        <begin position="251"/>
        <end position="270"/>
    </location>
</feature>
<evidence type="ECO:0000256" key="6">
    <source>
        <dbReference type="ARBA" id="ARBA00023065"/>
    </source>
</evidence>
<dbReference type="GeneID" id="90003586"/>
<dbReference type="Pfam" id="PF08030">
    <property type="entry name" value="NAD_binding_6"/>
    <property type="match status" value="1"/>
</dbReference>
<evidence type="ECO:0000259" key="11">
    <source>
        <dbReference type="Pfam" id="PF01794"/>
    </source>
</evidence>
<dbReference type="RefSeq" id="XP_064725607.1">
    <property type="nucleotide sequence ID" value="XM_064878528.1"/>
</dbReference>
<keyword evidence="2" id="KW-0813">Transport</keyword>
<accession>A0ABR0RA65</accession>
<dbReference type="InterPro" id="IPR051410">
    <property type="entry name" value="Ferric/Cupric_Reductase"/>
</dbReference>